<dbReference type="InterPro" id="IPR013057">
    <property type="entry name" value="AA_transpt_TM"/>
</dbReference>
<evidence type="ECO:0000256" key="8">
    <source>
        <dbReference type="SAM" id="Phobius"/>
    </source>
</evidence>
<evidence type="ECO:0000256" key="3">
    <source>
        <dbReference type="ARBA" id="ARBA00022692"/>
    </source>
</evidence>
<organism evidence="10 11">
    <name type="scientific">Saponaria officinalis</name>
    <name type="common">Common soapwort</name>
    <name type="synonym">Lychnis saponaria</name>
    <dbReference type="NCBI Taxonomy" id="3572"/>
    <lineage>
        <taxon>Eukaryota</taxon>
        <taxon>Viridiplantae</taxon>
        <taxon>Streptophyta</taxon>
        <taxon>Embryophyta</taxon>
        <taxon>Tracheophyta</taxon>
        <taxon>Spermatophyta</taxon>
        <taxon>Magnoliopsida</taxon>
        <taxon>eudicotyledons</taxon>
        <taxon>Gunneridae</taxon>
        <taxon>Pentapetalae</taxon>
        <taxon>Caryophyllales</taxon>
        <taxon>Caryophyllaceae</taxon>
        <taxon>Caryophylleae</taxon>
        <taxon>Saponaria</taxon>
    </lineage>
</organism>
<keyword evidence="5 8" id="KW-1133">Transmembrane helix</keyword>
<dbReference type="PANTHER" id="PTHR22950:SF701">
    <property type="entry name" value="AMINO ACID TRANSPORTER AVT1A-LIKE"/>
    <property type="match status" value="1"/>
</dbReference>
<evidence type="ECO:0000256" key="7">
    <source>
        <dbReference type="ARBA" id="ARBA00049662"/>
    </source>
</evidence>
<dbReference type="AlphaFoldDB" id="A0AAW1L3B1"/>
<evidence type="ECO:0000256" key="1">
    <source>
        <dbReference type="ARBA" id="ARBA00004141"/>
    </source>
</evidence>
<keyword evidence="2" id="KW-0813">Transport</keyword>
<comment type="caution">
    <text evidence="10">The sequence shown here is derived from an EMBL/GenBank/DDBJ whole genome shotgun (WGS) entry which is preliminary data.</text>
</comment>
<evidence type="ECO:0000256" key="6">
    <source>
        <dbReference type="ARBA" id="ARBA00023136"/>
    </source>
</evidence>
<feature type="transmembrane region" description="Helical" evidence="8">
    <location>
        <begin position="316"/>
        <end position="335"/>
    </location>
</feature>
<feature type="transmembrane region" description="Helical" evidence="8">
    <location>
        <begin position="246"/>
        <end position="266"/>
    </location>
</feature>
<keyword evidence="6 8" id="KW-0472">Membrane</keyword>
<sequence>MGEHSDHVDMVDEALMVNDDSDNDAITLDHVDYSSDIDDRATNGRITNPPSYSGPWPRSYKEATDNLSITASPSSFILLKQAHSFTQSMSHMNFNHQDLEAKDPLLSSHDRLPSAHALTIVEEQPTNKCSVTQTVFNGFNVFVGIGLLSVPSTIQEAGWASLGLFILYAGLCYYTGYLLRRCFESNKKITSFPDLGQAAFGNIGRAFVSTIFYIELYFCCVEFIMLEADNLAKLFPGASFQWGSIYLSPVHFLGIIATLIVLPTCYLRDLRKISFISACGVIGALCIALSLLLVGVVEDIGFHETGPLVKWNGLPYALGVYGFCYSGHSVLPNLYDSMSEKEKFNKALTIIFILSTSLYLIVAVMGFLMFGEDTNSQITLNLPANAAASTFALFMTVISPLFKYSLLLNPLARSLEEFLPGERSNSYWYIIPLRTTLVVSSVLVAFLVPFFGYVMAFAGSLMCLLASIVMPALCYVKIVKNISSSETILCYLVAVIGLIVAMFGTYSSIYNIIQQY</sequence>
<feature type="transmembrane region" description="Helical" evidence="8">
    <location>
        <begin position="273"/>
        <end position="296"/>
    </location>
</feature>
<keyword evidence="4" id="KW-0029">Amino-acid transport</keyword>
<comment type="similarity">
    <text evidence="7">Belongs to the amino acid/polyamine transporter 2 family. Amino acid/auxin permease (AAAP) (TC 2.A.18.5) subfamily.</text>
</comment>
<feature type="transmembrane region" description="Helical" evidence="8">
    <location>
        <begin position="206"/>
        <end position="226"/>
    </location>
</feature>
<evidence type="ECO:0000256" key="4">
    <source>
        <dbReference type="ARBA" id="ARBA00022970"/>
    </source>
</evidence>
<feature type="transmembrane region" description="Helical" evidence="8">
    <location>
        <begin position="382"/>
        <end position="406"/>
    </location>
</feature>
<dbReference type="GO" id="GO:0015179">
    <property type="term" value="F:L-amino acid transmembrane transporter activity"/>
    <property type="evidence" value="ECO:0007669"/>
    <property type="project" value="TreeGrafter"/>
</dbReference>
<comment type="subcellular location">
    <subcellularLocation>
        <location evidence="1">Membrane</location>
        <topology evidence="1">Multi-pass membrane protein</topology>
    </subcellularLocation>
</comment>
<feature type="transmembrane region" description="Helical" evidence="8">
    <location>
        <begin position="488"/>
        <end position="513"/>
    </location>
</feature>
<dbReference type="EMBL" id="JBDFQZ010000005">
    <property type="protein sequence ID" value="KAK9726814.1"/>
    <property type="molecule type" value="Genomic_DNA"/>
</dbReference>
<feature type="transmembrane region" description="Helical" evidence="8">
    <location>
        <begin position="347"/>
        <end position="370"/>
    </location>
</feature>
<gene>
    <name evidence="10" type="ORF">RND81_05G238800</name>
</gene>
<accession>A0AAW1L3B1</accession>
<feature type="transmembrane region" description="Helical" evidence="8">
    <location>
        <begin position="454"/>
        <end position="476"/>
    </location>
</feature>
<evidence type="ECO:0000256" key="5">
    <source>
        <dbReference type="ARBA" id="ARBA00022989"/>
    </source>
</evidence>
<evidence type="ECO:0000256" key="2">
    <source>
        <dbReference type="ARBA" id="ARBA00022448"/>
    </source>
</evidence>
<dbReference type="FunFam" id="1.20.1740.10:FF:000047">
    <property type="entry name" value="Amino acid transporter AVT1A"/>
    <property type="match status" value="1"/>
</dbReference>
<evidence type="ECO:0000313" key="11">
    <source>
        <dbReference type="Proteomes" id="UP001443914"/>
    </source>
</evidence>
<keyword evidence="3 8" id="KW-0812">Transmembrane</keyword>
<feature type="domain" description="Amino acid transporter transmembrane" evidence="9">
    <location>
        <begin position="128"/>
        <end position="509"/>
    </location>
</feature>
<feature type="transmembrane region" description="Helical" evidence="8">
    <location>
        <begin position="427"/>
        <end position="448"/>
    </location>
</feature>
<protein>
    <recommendedName>
        <fullName evidence="9">Amino acid transporter transmembrane domain-containing protein</fullName>
    </recommendedName>
</protein>
<feature type="transmembrane region" description="Helical" evidence="8">
    <location>
        <begin position="157"/>
        <end position="179"/>
    </location>
</feature>
<dbReference type="Proteomes" id="UP001443914">
    <property type="component" value="Unassembled WGS sequence"/>
</dbReference>
<dbReference type="EMBL" id="JBDFQZ010000005">
    <property type="protein sequence ID" value="KAK9726815.1"/>
    <property type="molecule type" value="Genomic_DNA"/>
</dbReference>
<dbReference type="GO" id="GO:0005774">
    <property type="term" value="C:vacuolar membrane"/>
    <property type="evidence" value="ECO:0007669"/>
    <property type="project" value="TreeGrafter"/>
</dbReference>
<dbReference type="Pfam" id="PF01490">
    <property type="entry name" value="Aa_trans"/>
    <property type="match status" value="1"/>
</dbReference>
<evidence type="ECO:0000259" key="9">
    <source>
        <dbReference type="Pfam" id="PF01490"/>
    </source>
</evidence>
<proteinExistence type="inferred from homology"/>
<evidence type="ECO:0000313" key="10">
    <source>
        <dbReference type="EMBL" id="KAK9726814.1"/>
    </source>
</evidence>
<dbReference type="PANTHER" id="PTHR22950">
    <property type="entry name" value="AMINO ACID TRANSPORTER"/>
    <property type="match status" value="1"/>
</dbReference>
<reference evidence="10 11" key="1">
    <citation type="submission" date="2024-03" db="EMBL/GenBank/DDBJ databases">
        <title>WGS assembly of Saponaria officinalis var. Norfolk2.</title>
        <authorList>
            <person name="Jenkins J."/>
            <person name="Shu S."/>
            <person name="Grimwood J."/>
            <person name="Barry K."/>
            <person name="Goodstein D."/>
            <person name="Schmutz J."/>
            <person name="Leebens-Mack J."/>
            <person name="Osbourn A."/>
        </authorList>
    </citation>
    <scope>NUCLEOTIDE SEQUENCE [LARGE SCALE GENOMIC DNA]</scope>
    <source>
        <strain evidence="11">cv. Norfolk2</strain>
        <strain evidence="10">JIC</strain>
        <tissue evidence="10">Leaf</tissue>
    </source>
</reference>
<keyword evidence="11" id="KW-1185">Reference proteome</keyword>
<name>A0AAW1L3B1_SAPOF</name>